<dbReference type="PROSITE" id="PS50035">
    <property type="entry name" value="PLD"/>
    <property type="match status" value="1"/>
</dbReference>
<dbReference type="OrthoDB" id="10250191at2759"/>
<comment type="catalytic activity">
    <reaction evidence="9 10">
        <text>a CDP-1,2-diacyl-sn-glycerol + sn-glycerol 3-phosphate = a 1,2-diacyl-sn-glycero-3-phospho-(1'-sn-glycero-3'-phosphate) + CMP + H(+)</text>
        <dbReference type="Rhea" id="RHEA:12593"/>
        <dbReference type="ChEBI" id="CHEBI:15378"/>
        <dbReference type="ChEBI" id="CHEBI:57597"/>
        <dbReference type="ChEBI" id="CHEBI:58332"/>
        <dbReference type="ChEBI" id="CHEBI:60110"/>
        <dbReference type="ChEBI" id="CHEBI:60377"/>
        <dbReference type="EC" id="2.7.8.5"/>
    </reaction>
</comment>
<evidence type="ECO:0000256" key="8">
    <source>
        <dbReference type="ARBA" id="ARBA00023264"/>
    </source>
</evidence>
<evidence type="ECO:0000256" key="4">
    <source>
        <dbReference type="ARBA" id="ARBA00022679"/>
    </source>
</evidence>
<dbReference type="GeneID" id="68115428"/>
<dbReference type="EMBL" id="VFQX01000060">
    <property type="protein sequence ID" value="KAF0973506.1"/>
    <property type="molecule type" value="Genomic_DNA"/>
</dbReference>
<feature type="domain" description="PLD phosphodiesterase" evidence="11">
    <location>
        <begin position="160"/>
        <end position="186"/>
    </location>
</feature>
<dbReference type="PANTHER" id="PTHR12586">
    <property type="entry name" value="CDP-DIACYLGLYCEROL--SERINE O-PHOSPHATIDYLTRANSFERASE"/>
    <property type="match status" value="1"/>
</dbReference>
<dbReference type="GO" id="GO:0008444">
    <property type="term" value="F:CDP-diacylglycerol-glycerol-3-phosphate 3-phosphatidyltransferase activity"/>
    <property type="evidence" value="ECO:0007669"/>
    <property type="project" value="UniProtKB-EC"/>
</dbReference>
<reference evidence="12 13" key="1">
    <citation type="journal article" date="2019" name="Sci. Rep.">
        <title>Nanopore sequencing improves the draft genome of the human pathogenic amoeba Naegleria fowleri.</title>
        <authorList>
            <person name="Liechti N."/>
            <person name="Schurch N."/>
            <person name="Bruggmann R."/>
            <person name="Wittwer M."/>
        </authorList>
    </citation>
    <scope>NUCLEOTIDE SEQUENCE [LARGE SCALE GENOMIC DNA]</scope>
    <source>
        <strain evidence="12 13">ATCC 30894</strain>
    </source>
</reference>
<dbReference type="Pfam" id="PF13091">
    <property type="entry name" value="PLDc_2"/>
    <property type="match status" value="1"/>
</dbReference>
<sequence>MKNDEGIGEGSQNYSFRDPYVKSIHEMISKHAPCFSIDPDHVSIIDTPSKFYDGLIDGIQNARQRVILSSLYLGTGIQEQKIVDELEKALEREKELQVVILLDYLRGTRQTSEIKKDSSVTMLEGLVKKFGKERVNVSFYHTPNLTGFWKNVLPARVNEIIGVQHMKLYMFDNDMIISGANLSDWYFVDRQDRYMLIRNEKQVIDFFTGLVKTVQSFSYRLCEKGHLTIFSPDPVHNNKEFRLFAEHAVRQYFFNQRWSNNTSNRITNTWIFPTIQMGQINVRHEQFLISGIIGAAIENSSLAFTSAYFNFTKEYMTDVLTSSCKDIAILTASPPANGFFTAKGVSKNIPMAYDTMEQEFYSAVEKNQKLGSIKLYEYMREKWTFHAKGLWLYSPNKQFNAPFLTMIGSSNFGGRSTERDIEAQIILMTEDEKLMKRMEEERQNLQTYSKLVTKSTFSVPERRIGRVSHFLVSKFFHKFL</sequence>
<evidence type="ECO:0000313" key="12">
    <source>
        <dbReference type="EMBL" id="KAF0973506.1"/>
    </source>
</evidence>
<evidence type="ECO:0000256" key="3">
    <source>
        <dbReference type="ARBA" id="ARBA00022516"/>
    </source>
</evidence>
<dbReference type="InterPro" id="IPR001736">
    <property type="entry name" value="PLipase_D/transphosphatidylase"/>
</dbReference>
<comment type="subcellular location">
    <subcellularLocation>
        <location evidence="10">Mitochondrion</location>
    </subcellularLocation>
</comment>
<evidence type="ECO:0000256" key="10">
    <source>
        <dbReference type="RuleBase" id="RU365024"/>
    </source>
</evidence>
<keyword evidence="13" id="KW-1185">Reference proteome</keyword>
<comment type="function">
    <text evidence="10">Functions in the biosynthesis of the anionic phospholipids phosphatidylglycerol and cardiolipin.</text>
</comment>
<dbReference type="VEuPathDB" id="AmoebaDB:FDP41_008210"/>
<dbReference type="EC" id="2.7.8.5" evidence="10"/>
<evidence type="ECO:0000256" key="6">
    <source>
        <dbReference type="ARBA" id="ARBA00023098"/>
    </source>
</evidence>
<accession>A0A6A5BFU2</accession>
<name>A0A6A5BFU2_NAEFO</name>
<dbReference type="GO" id="GO:0005739">
    <property type="term" value="C:mitochondrion"/>
    <property type="evidence" value="ECO:0007669"/>
    <property type="project" value="UniProtKB-SubCell"/>
</dbReference>
<dbReference type="CDD" id="cd09137">
    <property type="entry name" value="PLDc_PGS1_euk_2"/>
    <property type="match status" value="1"/>
</dbReference>
<dbReference type="VEuPathDB" id="AmoebaDB:NF0003260"/>
<evidence type="ECO:0000256" key="7">
    <source>
        <dbReference type="ARBA" id="ARBA00023209"/>
    </source>
</evidence>
<dbReference type="SMART" id="SM00155">
    <property type="entry name" value="PLDc"/>
    <property type="match status" value="2"/>
</dbReference>
<dbReference type="InterPro" id="IPR025202">
    <property type="entry name" value="PLD-like_dom"/>
</dbReference>
<dbReference type="AlphaFoldDB" id="A0A6A5BFU2"/>
<evidence type="ECO:0000256" key="2">
    <source>
        <dbReference type="ARBA" id="ARBA00010682"/>
    </source>
</evidence>
<keyword evidence="10" id="KW-0067">ATP-binding</keyword>
<evidence type="ECO:0000313" key="13">
    <source>
        <dbReference type="Proteomes" id="UP000444721"/>
    </source>
</evidence>
<dbReference type="GO" id="GO:0032049">
    <property type="term" value="P:cardiolipin biosynthetic process"/>
    <property type="evidence" value="ECO:0007669"/>
    <property type="project" value="InterPro"/>
</dbReference>
<keyword evidence="6 10" id="KW-0443">Lipid metabolism</keyword>
<keyword evidence="8 10" id="KW-1208">Phospholipid metabolism</keyword>
<dbReference type="OMA" id="HKCLAQC"/>
<keyword evidence="5" id="KW-0677">Repeat</keyword>
<protein>
    <recommendedName>
        <fullName evidence="10">CDP-diacylglycerol--glycerol-3-phosphate 3-phosphatidyltransferase</fullName>
        <ecNumber evidence="10">2.7.8.5</ecNumber>
    </recommendedName>
</protein>
<comment type="pathway">
    <text evidence="1 10">Phospholipid metabolism; phosphatidylglycerol biosynthesis; phosphatidylglycerol from CDP-diacylglycerol: step 1/2.</text>
</comment>
<evidence type="ECO:0000259" key="11">
    <source>
        <dbReference type="PROSITE" id="PS50035"/>
    </source>
</evidence>
<keyword evidence="7 10" id="KW-0594">Phospholipid biosynthesis</keyword>
<dbReference type="PANTHER" id="PTHR12586:SF1">
    <property type="entry name" value="CDP-DIACYLGLYCEROL--GLYCEROL-3-PHOSPHATE 3-PHOSPHATIDYLTRANSFERASE, MITOCHONDRIAL"/>
    <property type="match status" value="1"/>
</dbReference>
<dbReference type="GO" id="GO:0005524">
    <property type="term" value="F:ATP binding"/>
    <property type="evidence" value="ECO:0007669"/>
    <property type="project" value="UniProtKB-KW"/>
</dbReference>
<dbReference type="InterPro" id="IPR016270">
    <property type="entry name" value="PGS1"/>
</dbReference>
<comment type="caution">
    <text evidence="12">The sequence shown here is derived from an EMBL/GenBank/DDBJ whole genome shotgun (WGS) entry which is preliminary data.</text>
</comment>
<dbReference type="UniPathway" id="UPA00084">
    <property type="reaction ID" value="UER00503"/>
</dbReference>
<keyword evidence="4 10" id="KW-0808">Transferase</keyword>
<organism evidence="12 13">
    <name type="scientific">Naegleria fowleri</name>
    <name type="common">Brain eating amoeba</name>
    <dbReference type="NCBI Taxonomy" id="5763"/>
    <lineage>
        <taxon>Eukaryota</taxon>
        <taxon>Discoba</taxon>
        <taxon>Heterolobosea</taxon>
        <taxon>Tetramitia</taxon>
        <taxon>Eutetramitia</taxon>
        <taxon>Vahlkampfiidae</taxon>
        <taxon>Naegleria</taxon>
    </lineage>
</organism>
<keyword evidence="3 10" id="KW-0444">Lipid biosynthesis</keyword>
<dbReference type="VEuPathDB" id="AmoebaDB:NfTy_091350"/>
<keyword evidence="10" id="KW-0496">Mitochondrion</keyword>
<proteinExistence type="inferred from homology"/>
<dbReference type="Gene3D" id="3.30.870.10">
    <property type="entry name" value="Endonuclease Chain A"/>
    <property type="match status" value="2"/>
</dbReference>
<gene>
    <name evidence="12" type="ORF">FDP41_008210</name>
</gene>
<dbReference type="RefSeq" id="XP_044558219.1">
    <property type="nucleotide sequence ID" value="XM_044712040.1"/>
</dbReference>
<evidence type="ECO:0000256" key="1">
    <source>
        <dbReference type="ARBA" id="ARBA00005042"/>
    </source>
</evidence>
<evidence type="ECO:0000256" key="5">
    <source>
        <dbReference type="ARBA" id="ARBA00022737"/>
    </source>
</evidence>
<dbReference type="SUPFAM" id="SSF56024">
    <property type="entry name" value="Phospholipase D/nuclease"/>
    <property type="match status" value="1"/>
</dbReference>
<evidence type="ECO:0000256" key="9">
    <source>
        <dbReference type="ARBA" id="ARBA00048586"/>
    </source>
</evidence>
<keyword evidence="10" id="KW-0547">Nucleotide-binding</keyword>
<comment type="similarity">
    <text evidence="2 10">Belongs to the CDP-alcohol phosphatidyltransferase class-II family.</text>
</comment>
<dbReference type="CDD" id="cd09135">
    <property type="entry name" value="PLDc_PGS1_euk_1"/>
    <property type="match status" value="1"/>
</dbReference>
<dbReference type="PIRSF" id="PIRSF000850">
    <property type="entry name" value="Phospholipase_D_PSS"/>
    <property type="match status" value="1"/>
</dbReference>
<dbReference type="Proteomes" id="UP000444721">
    <property type="component" value="Unassembled WGS sequence"/>
</dbReference>
<dbReference type="VEuPathDB" id="AmoebaDB:NF0003270"/>